<dbReference type="Pfam" id="PF01928">
    <property type="entry name" value="CYTH"/>
    <property type="match status" value="1"/>
</dbReference>
<dbReference type="SUPFAM" id="SSF55154">
    <property type="entry name" value="CYTH-like phosphatases"/>
    <property type="match status" value="1"/>
</dbReference>
<protein>
    <submittedName>
        <fullName evidence="3">CYTH domain-containing protein</fullName>
    </submittedName>
</protein>
<reference evidence="3 4" key="1">
    <citation type="submission" date="2017-02" db="EMBL/GenBank/DDBJ databases">
        <authorList>
            <person name="Peterson S.W."/>
        </authorList>
    </citation>
    <scope>NUCLEOTIDE SEQUENCE [LARGE SCALE GENOMIC DNA]</scope>
    <source>
        <strain evidence="3 4">ATCC 35992</strain>
    </source>
</reference>
<dbReference type="EMBL" id="FUXZ01000025">
    <property type="protein sequence ID" value="SKA72852.1"/>
    <property type="molecule type" value="Genomic_DNA"/>
</dbReference>
<evidence type="ECO:0000259" key="2">
    <source>
        <dbReference type="PROSITE" id="PS51707"/>
    </source>
</evidence>
<accession>A0A1T4W6E4</accession>
<dbReference type="PANTHER" id="PTHR40114">
    <property type="entry name" value="SLR0698 PROTEIN"/>
    <property type="match status" value="1"/>
</dbReference>
<dbReference type="PROSITE" id="PS51707">
    <property type="entry name" value="CYTH"/>
    <property type="match status" value="1"/>
</dbReference>
<dbReference type="RefSeq" id="WP_078767222.1">
    <property type="nucleotide sequence ID" value="NZ_FUXZ01000025.1"/>
</dbReference>
<gene>
    <name evidence="3" type="ORF">SAMN02745111_02418</name>
</gene>
<name>A0A1T4W6E4_9FIRM</name>
<evidence type="ECO:0000256" key="1">
    <source>
        <dbReference type="PIRSR" id="PIRSR016487-1"/>
    </source>
</evidence>
<dbReference type="InterPro" id="IPR012042">
    <property type="entry name" value="NeuTTM/CthTTM-like"/>
</dbReference>
<proteinExistence type="predicted"/>
<dbReference type="AlphaFoldDB" id="A0A1T4W6E4"/>
<dbReference type="SMART" id="SM01118">
    <property type="entry name" value="CYTH"/>
    <property type="match status" value="1"/>
</dbReference>
<dbReference type="CDD" id="cd07761">
    <property type="entry name" value="CYTH-like_CthTTM-like"/>
    <property type="match status" value="1"/>
</dbReference>
<dbReference type="PIRSF" id="PIRSF016487">
    <property type="entry name" value="CYTH_UCP016487"/>
    <property type="match status" value="1"/>
</dbReference>
<evidence type="ECO:0000313" key="3">
    <source>
        <dbReference type="EMBL" id="SKA72852.1"/>
    </source>
</evidence>
<dbReference type="Proteomes" id="UP000190814">
    <property type="component" value="Unassembled WGS sequence"/>
</dbReference>
<keyword evidence="4" id="KW-1185">Reference proteome</keyword>
<organism evidence="3 4">
    <name type="scientific">Eubacterium uniforme</name>
    <dbReference type="NCBI Taxonomy" id="39495"/>
    <lineage>
        <taxon>Bacteria</taxon>
        <taxon>Bacillati</taxon>
        <taxon>Bacillota</taxon>
        <taxon>Clostridia</taxon>
        <taxon>Eubacteriales</taxon>
        <taxon>Eubacteriaceae</taxon>
        <taxon>Eubacterium</taxon>
    </lineage>
</organism>
<sequence>MEIERKFLVKKLPDDLSKYNCIEMEQGYLNTNPVVRVRRENDDYVLTYKGDGLMARREENLPLNKDAFNNLLSKCDGRIISKTRYVIPLDGEYKNLVAELDIFHKDLDGLIVVEVEFATIEDANSFNPPEWFGADVTMDGKYHNSYLSSAKDIAELLQ</sequence>
<dbReference type="Gene3D" id="2.40.320.10">
    <property type="entry name" value="Hypothetical Protein Pfu-838710-001"/>
    <property type="match status" value="1"/>
</dbReference>
<dbReference type="InterPro" id="IPR023577">
    <property type="entry name" value="CYTH_domain"/>
</dbReference>
<feature type="domain" description="CYTH" evidence="2">
    <location>
        <begin position="1"/>
        <end position="152"/>
    </location>
</feature>
<dbReference type="InterPro" id="IPR033469">
    <property type="entry name" value="CYTH-like_dom_sf"/>
</dbReference>
<feature type="active site" description="Proton acceptor" evidence="1">
    <location>
        <position position="28"/>
    </location>
</feature>
<dbReference type="OrthoDB" id="9805588at2"/>
<dbReference type="STRING" id="39495.SAMN02745111_02418"/>
<dbReference type="PANTHER" id="PTHR40114:SF1">
    <property type="entry name" value="SLR0698 PROTEIN"/>
    <property type="match status" value="1"/>
</dbReference>
<evidence type="ECO:0000313" key="4">
    <source>
        <dbReference type="Proteomes" id="UP000190814"/>
    </source>
</evidence>